<reference evidence="4 5" key="1">
    <citation type="submission" date="2023-11" db="EMBL/GenBank/DDBJ databases">
        <title>A Novel Polar Bacteriovorax (B. antarcticus) Isolated from the Biocrust in Antarctica.</title>
        <authorList>
            <person name="Mun W."/>
            <person name="Choi S.Y."/>
            <person name="Mitchell R.J."/>
        </authorList>
    </citation>
    <scope>NUCLEOTIDE SEQUENCE [LARGE SCALE GENOMIC DNA]</scope>
    <source>
        <strain evidence="4 5">PP10</strain>
    </source>
</reference>
<evidence type="ECO:0000256" key="3">
    <source>
        <dbReference type="ARBA" id="ARBA00022795"/>
    </source>
</evidence>
<sequence length="163" mass="18971">MKEQLASLYFQVTSLWKQLCEEHNDLFNLTCDEYSLLLQSELELLEEKIEEKNECIKRIGTLELVRRDLIKELNELYPGRNIDSVSVLLTVMSEYEIESNQKHLFRFNALLIDIIEKIQAQNKRNQLFINKALHSLQQIRLEASGKKNFSTYSARGSAVSTST</sequence>
<protein>
    <submittedName>
        <fullName evidence="4">Flagellar export chaperone FlgN</fullName>
    </submittedName>
</protein>
<name>A0ABU5VR53_9BACT</name>
<dbReference type="Proteomes" id="UP001302274">
    <property type="component" value="Unassembled WGS sequence"/>
</dbReference>
<keyword evidence="3" id="KW-1005">Bacterial flagellum biogenesis</keyword>
<keyword evidence="4" id="KW-0282">Flagellum</keyword>
<evidence type="ECO:0000256" key="1">
    <source>
        <dbReference type="ARBA" id="ARBA00002397"/>
    </source>
</evidence>
<dbReference type="SUPFAM" id="SSF140566">
    <property type="entry name" value="FlgN-like"/>
    <property type="match status" value="1"/>
</dbReference>
<comment type="caution">
    <text evidence="4">The sequence shown here is derived from an EMBL/GenBank/DDBJ whole genome shotgun (WGS) entry which is preliminary data.</text>
</comment>
<proteinExistence type="inferred from homology"/>
<comment type="function">
    <text evidence="1">Required for the efficient initiation of filament assembly.</text>
</comment>
<dbReference type="InterPro" id="IPR007809">
    <property type="entry name" value="FlgN-like"/>
</dbReference>
<evidence type="ECO:0000313" key="5">
    <source>
        <dbReference type="Proteomes" id="UP001302274"/>
    </source>
</evidence>
<dbReference type="InterPro" id="IPR036679">
    <property type="entry name" value="FlgN-like_sf"/>
</dbReference>
<gene>
    <name evidence="4" type="primary">flgN</name>
    <name evidence="4" type="ORF">SHI21_01685</name>
</gene>
<organism evidence="4 5">
    <name type="scientific">Bacteriovorax antarcticus</name>
    <dbReference type="NCBI Taxonomy" id="3088717"/>
    <lineage>
        <taxon>Bacteria</taxon>
        <taxon>Pseudomonadati</taxon>
        <taxon>Bdellovibrionota</taxon>
        <taxon>Bacteriovoracia</taxon>
        <taxon>Bacteriovoracales</taxon>
        <taxon>Bacteriovoracaceae</taxon>
        <taxon>Bacteriovorax</taxon>
    </lineage>
</organism>
<accession>A0ABU5VR53</accession>
<evidence type="ECO:0000313" key="4">
    <source>
        <dbReference type="EMBL" id="MEA9354893.1"/>
    </source>
</evidence>
<keyword evidence="4" id="KW-0969">Cilium</keyword>
<dbReference type="RefSeq" id="WP_323574386.1">
    <property type="nucleotide sequence ID" value="NZ_JAYGJQ010000001.1"/>
</dbReference>
<dbReference type="Pfam" id="PF05130">
    <property type="entry name" value="FlgN"/>
    <property type="match status" value="1"/>
</dbReference>
<evidence type="ECO:0000256" key="2">
    <source>
        <dbReference type="ARBA" id="ARBA00007703"/>
    </source>
</evidence>
<keyword evidence="4" id="KW-0966">Cell projection</keyword>
<dbReference type="EMBL" id="JAYGJQ010000001">
    <property type="protein sequence ID" value="MEA9354893.1"/>
    <property type="molecule type" value="Genomic_DNA"/>
</dbReference>
<dbReference type="Gene3D" id="1.20.58.300">
    <property type="entry name" value="FlgN-like"/>
    <property type="match status" value="1"/>
</dbReference>
<keyword evidence="5" id="KW-1185">Reference proteome</keyword>
<comment type="similarity">
    <text evidence="2">Belongs to the FlgN family.</text>
</comment>